<proteinExistence type="predicted"/>
<evidence type="ECO:0000256" key="1">
    <source>
        <dbReference type="SAM" id="MobiDB-lite"/>
    </source>
</evidence>
<dbReference type="EMBL" id="GISG01046664">
    <property type="protein sequence ID" value="MBA4624199.1"/>
    <property type="molecule type" value="Transcribed_RNA"/>
</dbReference>
<feature type="compositionally biased region" description="Basic residues" evidence="1">
    <location>
        <begin position="95"/>
        <end position="105"/>
    </location>
</feature>
<reference evidence="2" key="1">
    <citation type="journal article" date="2013" name="J. Plant Res.">
        <title>Effect of fungi and light on seed germination of three Opuntia species from semiarid lands of central Mexico.</title>
        <authorList>
            <person name="Delgado-Sanchez P."/>
            <person name="Jimenez-Bremont J.F."/>
            <person name="Guerrero-Gonzalez Mde L."/>
            <person name="Flores J."/>
        </authorList>
    </citation>
    <scope>NUCLEOTIDE SEQUENCE</scope>
    <source>
        <tissue evidence="2">Cladode</tissue>
    </source>
</reference>
<accession>A0A7C8YQL2</accession>
<organism evidence="2">
    <name type="scientific">Opuntia streptacantha</name>
    <name type="common">Prickly pear cactus</name>
    <name type="synonym">Opuntia cardona</name>
    <dbReference type="NCBI Taxonomy" id="393608"/>
    <lineage>
        <taxon>Eukaryota</taxon>
        <taxon>Viridiplantae</taxon>
        <taxon>Streptophyta</taxon>
        <taxon>Embryophyta</taxon>
        <taxon>Tracheophyta</taxon>
        <taxon>Spermatophyta</taxon>
        <taxon>Magnoliopsida</taxon>
        <taxon>eudicotyledons</taxon>
        <taxon>Gunneridae</taxon>
        <taxon>Pentapetalae</taxon>
        <taxon>Caryophyllales</taxon>
        <taxon>Cactineae</taxon>
        <taxon>Cactaceae</taxon>
        <taxon>Opuntioideae</taxon>
        <taxon>Opuntia</taxon>
    </lineage>
</organism>
<feature type="region of interest" description="Disordered" evidence="1">
    <location>
        <begin position="1"/>
        <end position="35"/>
    </location>
</feature>
<feature type="compositionally biased region" description="Basic and acidic residues" evidence="1">
    <location>
        <begin position="73"/>
        <end position="82"/>
    </location>
</feature>
<feature type="compositionally biased region" description="Polar residues" evidence="1">
    <location>
        <begin position="9"/>
        <end position="18"/>
    </location>
</feature>
<reference evidence="2" key="2">
    <citation type="submission" date="2020-07" db="EMBL/GenBank/DDBJ databases">
        <authorList>
            <person name="Vera ALvarez R."/>
            <person name="Arias-Moreno D.M."/>
            <person name="Jimenez-Jacinto V."/>
            <person name="Jimenez-Bremont J.F."/>
            <person name="Swaminathan K."/>
            <person name="Moose S.P."/>
            <person name="Guerrero-Gonzalez M.L."/>
            <person name="Marino-Ramirez L."/>
            <person name="Landsman D."/>
            <person name="Rodriguez-Kessler M."/>
            <person name="Delgado-Sanchez P."/>
        </authorList>
    </citation>
    <scope>NUCLEOTIDE SEQUENCE</scope>
    <source>
        <tissue evidence="2">Cladode</tissue>
    </source>
</reference>
<feature type="region of interest" description="Disordered" evidence="1">
    <location>
        <begin position="64"/>
        <end position="105"/>
    </location>
</feature>
<name>A0A7C8YQL2_OPUST</name>
<protein>
    <submittedName>
        <fullName evidence="2">Uncharacterized protein</fullName>
    </submittedName>
</protein>
<dbReference type="AlphaFoldDB" id="A0A7C8YQL2"/>
<evidence type="ECO:0000313" key="2">
    <source>
        <dbReference type="EMBL" id="MBA4624199.1"/>
    </source>
</evidence>
<sequence length="105" mass="12005">MRVDKFGPLSSNNNITSKRNLKPSGHRKPCDGAHDRFPAPLHLRHRITLHIFDVAFEHVLRSRQVNAGAEGPTRTRQDDDPNRVVGGEAFEGLRHLPHHRPRQRV</sequence>